<dbReference type="PANTHER" id="PTHR33345:SF4">
    <property type="entry name" value="MBD DOMAIN-CONTAINING PROTEIN"/>
    <property type="match status" value="1"/>
</dbReference>
<dbReference type="Pfam" id="PF23299">
    <property type="entry name" value="DUF7081"/>
    <property type="match status" value="1"/>
</dbReference>
<feature type="compositionally biased region" description="Basic and acidic residues" evidence="2">
    <location>
        <begin position="45"/>
        <end position="55"/>
    </location>
</feature>
<feature type="region of interest" description="Disordered" evidence="2">
    <location>
        <begin position="338"/>
        <end position="357"/>
    </location>
</feature>
<evidence type="ECO:0000313" key="4">
    <source>
        <dbReference type="EMBL" id="CAH2079126.1"/>
    </source>
</evidence>
<gene>
    <name evidence="4" type="ORF">TAV2_LOCUS24625</name>
</gene>
<evidence type="ECO:0000313" key="5">
    <source>
        <dbReference type="Proteomes" id="UP000836841"/>
    </source>
</evidence>
<name>A0AAU9TAQ9_THLAR</name>
<feature type="domain" description="DUF7081" evidence="3">
    <location>
        <begin position="74"/>
        <end position="162"/>
    </location>
</feature>
<accession>A0AAU9TAQ9</accession>
<feature type="compositionally biased region" description="Low complexity" evidence="2">
    <location>
        <begin position="242"/>
        <end position="253"/>
    </location>
</feature>
<dbReference type="EMBL" id="OU466863">
    <property type="protein sequence ID" value="CAH2079126.1"/>
    <property type="molecule type" value="Genomic_DNA"/>
</dbReference>
<keyword evidence="5" id="KW-1185">Reference proteome</keyword>
<organism evidence="4 5">
    <name type="scientific">Thlaspi arvense</name>
    <name type="common">Field penny-cress</name>
    <dbReference type="NCBI Taxonomy" id="13288"/>
    <lineage>
        <taxon>Eukaryota</taxon>
        <taxon>Viridiplantae</taxon>
        <taxon>Streptophyta</taxon>
        <taxon>Embryophyta</taxon>
        <taxon>Tracheophyta</taxon>
        <taxon>Spermatophyta</taxon>
        <taxon>Magnoliopsida</taxon>
        <taxon>eudicotyledons</taxon>
        <taxon>Gunneridae</taxon>
        <taxon>Pentapetalae</taxon>
        <taxon>rosids</taxon>
        <taxon>malvids</taxon>
        <taxon>Brassicales</taxon>
        <taxon>Brassicaceae</taxon>
        <taxon>Thlaspideae</taxon>
        <taxon>Thlaspi</taxon>
    </lineage>
</organism>
<reference evidence="4 5" key="1">
    <citation type="submission" date="2022-03" db="EMBL/GenBank/DDBJ databases">
        <authorList>
            <person name="Nunn A."/>
            <person name="Chopra R."/>
            <person name="Nunn A."/>
            <person name="Contreras Garrido A."/>
        </authorList>
    </citation>
    <scope>NUCLEOTIDE SEQUENCE [LARGE SCALE GENOMIC DNA]</scope>
</reference>
<evidence type="ECO:0000259" key="3">
    <source>
        <dbReference type="Pfam" id="PF23299"/>
    </source>
</evidence>
<dbReference type="InterPro" id="IPR055508">
    <property type="entry name" value="DUF7081"/>
</dbReference>
<feature type="coiled-coil region" evidence="1">
    <location>
        <begin position="470"/>
        <end position="504"/>
    </location>
</feature>
<feature type="compositionally biased region" description="Polar residues" evidence="2">
    <location>
        <begin position="56"/>
        <end position="68"/>
    </location>
</feature>
<protein>
    <recommendedName>
        <fullName evidence="3">DUF7081 domain-containing protein</fullName>
    </recommendedName>
</protein>
<keyword evidence="1" id="KW-0175">Coiled coil</keyword>
<feature type="compositionally biased region" description="Basic residues" evidence="2">
    <location>
        <begin position="279"/>
        <end position="288"/>
    </location>
</feature>
<dbReference type="Gene3D" id="6.10.280.220">
    <property type="match status" value="1"/>
</dbReference>
<feature type="region of interest" description="Disordered" evidence="2">
    <location>
        <begin position="181"/>
        <end position="289"/>
    </location>
</feature>
<sequence>MDMDQEIGQNPPGFDGEPVPISGNQETEPVPEDNFWENELFNRGVQDDDHVKENGNKSSITQGETDLNQLPAIPPASNGEGLPFAPVDFPSAGDVWSWRVGRRVTATGLHKDRFLFLPDRLKIKNAPKSFASKNTLSRYLESNFPEMDVNAFFACFSWNIPALFQPADRVDAASLFEETSKEVQNQGDDGKKEGSTSRYSQRKRKPVQTQTYEPVEQKPKSTPRAINKKKKEKEVSTTPAATKPKPSRQPSSRRSTRQRESNVVNLEEEEENEPAATKPSKRMKKRRGNVAEEAEDVSIPHIYVSPMNGVLAVSHSPVDINPEEFDSYLNTLENLLQQQPSEAGHESSSSVPVTSSSPMKEYEWAEARMKLSSFLDKDFSSLLMSNEAAEIASLATKLKKDPSLTAEEIVRLKLIEEIPTFSEVFQENKSVIVEADRFFSALELNKAKVASLKYEYSDLKDKLGNIQTEVDANTESIRQIDEQIAQLQARRTELTRGISSKEKEKVDLSYGQKMVANSIPKVVQEVQAANSKKPDWEVKKENALKREAEILNKFSSLKGFFL</sequence>
<dbReference type="AlphaFoldDB" id="A0AAU9TAQ9"/>
<feature type="compositionally biased region" description="Low complexity" evidence="2">
    <location>
        <begin position="347"/>
        <end position="357"/>
    </location>
</feature>
<evidence type="ECO:0000256" key="2">
    <source>
        <dbReference type="SAM" id="MobiDB-lite"/>
    </source>
</evidence>
<feature type="region of interest" description="Disordered" evidence="2">
    <location>
        <begin position="1"/>
        <end position="68"/>
    </location>
</feature>
<proteinExistence type="predicted"/>
<dbReference type="PANTHER" id="PTHR33345">
    <property type="entry name" value="ADAPTER PROTEIN, PUTATIVE-RELATED"/>
    <property type="match status" value="1"/>
</dbReference>
<evidence type="ECO:0000256" key="1">
    <source>
        <dbReference type="SAM" id="Coils"/>
    </source>
</evidence>
<dbReference type="Proteomes" id="UP000836841">
    <property type="component" value="Chromosome 7"/>
</dbReference>